<comment type="caution">
    <text evidence="1">The sequence shown here is derived from an EMBL/GenBank/DDBJ whole genome shotgun (WGS) entry which is preliminary data.</text>
</comment>
<dbReference type="Proteomes" id="UP000176902">
    <property type="component" value="Unassembled WGS sequence"/>
</dbReference>
<evidence type="ECO:0000313" key="2">
    <source>
        <dbReference type="Proteomes" id="UP000176902"/>
    </source>
</evidence>
<dbReference type="AlphaFoldDB" id="A0A1F5JPY7"/>
<dbReference type="InterPro" id="IPR036866">
    <property type="entry name" value="RibonucZ/Hydroxyglut_hydro"/>
</dbReference>
<evidence type="ECO:0000313" key="1">
    <source>
        <dbReference type="EMBL" id="OGE30751.1"/>
    </source>
</evidence>
<evidence type="ECO:0008006" key="3">
    <source>
        <dbReference type="Google" id="ProtNLM"/>
    </source>
</evidence>
<dbReference type="Pfam" id="PF13483">
    <property type="entry name" value="Lactamase_B_3"/>
    <property type="match status" value="1"/>
</dbReference>
<dbReference type="PANTHER" id="PTHR42967">
    <property type="entry name" value="METAL DEPENDENT HYDROLASE"/>
    <property type="match status" value="1"/>
</dbReference>
<accession>A0A1F5JPY7</accession>
<protein>
    <recommendedName>
        <fullName evidence="3">Lactamase</fullName>
    </recommendedName>
</protein>
<dbReference type="Gene3D" id="3.60.15.10">
    <property type="entry name" value="Ribonuclease Z/Hydroxyacylglutathione hydrolase-like"/>
    <property type="match status" value="1"/>
</dbReference>
<reference evidence="1 2" key="1">
    <citation type="journal article" date="2016" name="Nat. Commun.">
        <title>Thousands of microbial genomes shed light on interconnected biogeochemical processes in an aquifer system.</title>
        <authorList>
            <person name="Anantharaman K."/>
            <person name="Brown C.T."/>
            <person name="Hug L.A."/>
            <person name="Sharon I."/>
            <person name="Castelle C.J."/>
            <person name="Probst A.J."/>
            <person name="Thomas B.C."/>
            <person name="Singh A."/>
            <person name="Wilkins M.J."/>
            <person name="Karaoz U."/>
            <person name="Brodie E.L."/>
            <person name="Williams K.H."/>
            <person name="Hubbard S.S."/>
            <person name="Banfield J.F."/>
        </authorList>
    </citation>
    <scope>NUCLEOTIDE SEQUENCE [LARGE SCALE GENOMIC DNA]</scope>
</reference>
<dbReference type="SUPFAM" id="SSF56281">
    <property type="entry name" value="Metallo-hydrolase/oxidoreductase"/>
    <property type="match status" value="1"/>
</dbReference>
<organism evidence="1 2">
    <name type="scientific">Candidatus Daviesbacteria bacterium RIFCSPHIGHO2_02_FULL_36_13</name>
    <dbReference type="NCBI Taxonomy" id="1797768"/>
    <lineage>
        <taxon>Bacteria</taxon>
        <taxon>Candidatus Daviesiibacteriota</taxon>
    </lineage>
</organism>
<dbReference type="STRING" id="1797768.A3C59_03485"/>
<gene>
    <name evidence="1" type="ORF">A3C59_03485</name>
</gene>
<sequence length="219" mass="23708">MDIYWGGQALFRLKGKMSSVIIDPYSPEFTGLKLPKELSADMVLISHEHEDHSNGSAVTESVSGAAPMVFKEPGEYEVAGAVVTGIDSFHDNSQGSERGTNIIFHIMMDSLNIVHLGDLGQSELTEDQLAKIGEVDILLIPVGSIFTIDGKAAAGIVAQLEPRIIIPMHFKIEGLKFELEGVEAFLKEMGAEGVTPVPKLSITRDKLPEEPLVVVLNKT</sequence>
<proteinExistence type="predicted"/>
<name>A0A1F5JPY7_9BACT</name>
<dbReference type="PANTHER" id="PTHR42967:SF1">
    <property type="entry name" value="MBL FOLD METALLO-HYDROLASE"/>
    <property type="match status" value="1"/>
</dbReference>
<dbReference type="EMBL" id="MFCV01000044">
    <property type="protein sequence ID" value="OGE30751.1"/>
    <property type="molecule type" value="Genomic_DNA"/>
</dbReference>